<sequence length="1102" mass="117722">MLNGIIPERGLRICQSLRFRPGEYDFTDGDGIEIAADDIVIDGAGAWLRGGCERQAQQSGTNLAEFGYGESANPDNARQLGYCGVGLRVKGRARVVIMNLKLSGFDIGALIEGSSGVSLINCDLSDCFHDPAWGWDEHGEHGAILVRDSRRCEIVNCRANAVWDALNLRHSDECNVYGCDFSHTSDTCLKLWHACRNRIVNCDLSYGIRIDPGEVHARDSSGVLIESGSDGNWFYGNDMTHGGDGLFIRVLNGWMSCHNVFINNDCSYANNNAVEAWADHNAYIGNKANYSSYGFWLGNSDYTYLEGNEAAFNGDPAYHNNAPESFGNAGIAIVNGSGSHSVLRGNHVHDNCGPGIAIRNSLDNPSRHWVIEGNVIERNRDCGRYRGHGIYLKHARLIALADNELRDNAGEPVMRDGDVADVTWCDAAANGAADSVACGAPAGDARLELNMAYGDYPRAGAPVAFKCAGGEGHVWDFGDECTALGGEVTHTYAAPGLYPVSVTARMDGHMELAGATLQVLPADFAPVEYSAACAEAKLERVCGVYGPGALRAKAAQGTEHALTLTFDKPVGVADGAALVMQLQYFSDAPTDWDKKTRYPVITLRGAQGGAVELCPEQPLLEMLYAPRNEMRGEGRVYILPLTGGAGMSARVEGAGLAGGAVALNMVYGGAGDAHSELTINALGFAAAPSEQAKLLDLAADAQAECTTEPVRGDAQCVLGTREPLRGDSTLRVTFAGAGALGAVFPMERAVDRVECVFYENRTASDGAHGEALPAACALEVLQAGQWRRVCAGVPAFNAPTAFEFDATVCAGVRVTFEGGASIARLSAYNTCAVAGVCARTQPRVEHIDALEVKLNKELNGNGTPLGELIASVYRLDAEGALSERLFEARIAPEAITPYEVLRIATPGLELVEGERYALALGQTERAASRTEGDYYRWICGHAGYECTFGIYNEGKTQPSDYDWGTGWLRAISGEAATDLTHDSDHVGARFGIVGMECRYQAFDAPRQASLLTDGRISGEGCAPAGEVALTLPGERTVRGLNVYAVADAPAELAVRAGGREVARVNGLRRGLNRVEFEAQDCRELTLVLNGEARLTEVEVLER</sequence>
<dbReference type="InterPro" id="IPR006626">
    <property type="entry name" value="PbH1"/>
</dbReference>
<dbReference type="PROSITE" id="PS50093">
    <property type="entry name" value="PKD"/>
    <property type="match status" value="1"/>
</dbReference>
<dbReference type="InterPro" id="IPR012334">
    <property type="entry name" value="Pectin_lyas_fold"/>
</dbReference>
<dbReference type="Proteomes" id="UP000824123">
    <property type="component" value="Unassembled WGS sequence"/>
</dbReference>
<feature type="domain" description="PKD" evidence="1">
    <location>
        <begin position="475"/>
        <end position="504"/>
    </location>
</feature>
<dbReference type="Pfam" id="PF13229">
    <property type="entry name" value="Beta_helix"/>
    <property type="match status" value="2"/>
</dbReference>
<dbReference type="SUPFAM" id="SSF51126">
    <property type="entry name" value="Pectin lyase-like"/>
    <property type="match status" value="2"/>
</dbReference>
<dbReference type="CDD" id="cd00146">
    <property type="entry name" value="PKD"/>
    <property type="match status" value="1"/>
</dbReference>
<dbReference type="EMBL" id="DVNK01000027">
    <property type="protein sequence ID" value="HIU46364.1"/>
    <property type="molecule type" value="Genomic_DNA"/>
</dbReference>
<protein>
    <submittedName>
        <fullName evidence="2">Right-handed parallel beta-helix repeat-containing protein</fullName>
    </submittedName>
</protein>
<dbReference type="InterPro" id="IPR013783">
    <property type="entry name" value="Ig-like_fold"/>
</dbReference>
<comment type="caution">
    <text evidence="2">The sequence shown here is derived from an EMBL/GenBank/DDBJ whole genome shotgun (WGS) entry which is preliminary data.</text>
</comment>
<dbReference type="AlphaFoldDB" id="A0A9D1LQS1"/>
<name>A0A9D1LQS1_9FIRM</name>
<evidence type="ECO:0000313" key="3">
    <source>
        <dbReference type="Proteomes" id="UP000824123"/>
    </source>
</evidence>
<dbReference type="InterPro" id="IPR035986">
    <property type="entry name" value="PKD_dom_sf"/>
</dbReference>
<dbReference type="Gene3D" id="2.60.40.10">
    <property type="entry name" value="Immunoglobulins"/>
    <property type="match status" value="1"/>
</dbReference>
<accession>A0A9D1LQS1</accession>
<dbReference type="Gene3D" id="2.160.20.10">
    <property type="entry name" value="Single-stranded right-handed beta-helix, Pectin lyase-like"/>
    <property type="match status" value="1"/>
</dbReference>
<dbReference type="Pfam" id="PF18911">
    <property type="entry name" value="PKD_4"/>
    <property type="match status" value="1"/>
</dbReference>
<gene>
    <name evidence="2" type="ORF">IAC59_03790</name>
</gene>
<dbReference type="InterPro" id="IPR000601">
    <property type="entry name" value="PKD_dom"/>
</dbReference>
<dbReference type="InterPro" id="IPR039448">
    <property type="entry name" value="Beta_helix"/>
</dbReference>
<organism evidence="2 3">
    <name type="scientific">Candidatus Fimadaptatus faecigallinarum</name>
    <dbReference type="NCBI Taxonomy" id="2840814"/>
    <lineage>
        <taxon>Bacteria</taxon>
        <taxon>Bacillati</taxon>
        <taxon>Bacillota</taxon>
        <taxon>Clostridia</taxon>
        <taxon>Eubacteriales</taxon>
        <taxon>Candidatus Fimadaptatus</taxon>
    </lineage>
</organism>
<reference evidence="2" key="1">
    <citation type="submission" date="2020-10" db="EMBL/GenBank/DDBJ databases">
        <authorList>
            <person name="Gilroy R."/>
        </authorList>
    </citation>
    <scope>NUCLEOTIDE SEQUENCE</scope>
    <source>
        <strain evidence="2">ChiSxjej2B14-8506</strain>
    </source>
</reference>
<dbReference type="SMART" id="SM00710">
    <property type="entry name" value="PbH1"/>
    <property type="match status" value="8"/>
</dbReference>
<proteinExistence type="predicted"/>
<dbReference type="SUPFAM" id="SSF49299">
    <property type="entry name" value="PKD domain"/>
    <property type="match status" value="1"/>
</dbReference>
<dbReference type="InterPro" id="IPR011050">
    <property type="entry name" value="Pectin_lyase_fold/virulence"/>
</dbReference>
<evidence type="ECO:0000259" key="1">
    <source>
        <dbReference type="PROSITE" id="PS50093"/>
    </source>
</evidence>
<evidence type="ECO:0000313" key="2">
    <source>
        <dbReference type="EMBL" id="HIU46364.1"/>
    </source>
</evidence>
<reference evidence="2" key="2">
    <citation type="journal article" date="2021" name="PeerJ">
        <title>Extensive microbial diversity within the chicken gut microbiome revealed by metagenomics and culture.</title>
        <authorList>
            <person name="Gilroy R."/>
            <person name="Ravi A."/>
            <person name="Getino M."/>
            <person name="Pursley I."/>
            <person name="Horton D.L."/>
            <person name="Alikhan N.F."/>
            <person name="Baker D."/>
            <person name="Gharbi K."/>
            <person name="Hall N."/>
            <person name="Watson M."/>
            <person name="Adriaenssens E.M."/>
            <person name="Foster-Nyarko E."/>
            <person name="Jarju S."/>
            <person name="Secka A."/>
            <person name="Antonio M."/>
            <person name="Oren A."/>
            <person name="Chaudhuri R.R."/>
            <person name="La Ragione R."/>
            <person name="Hildebrand F."/>
            <person name="Pallen M.J."/>
        </authorList>
    </citation>
    <scope>NUCLEOTIDE SEQUENCE</scope>
    <source>
        <strain evidence="2">ChiSxjej2B14-8506</strain>
    </source>
</reference>